<gene>
    <name evidence="2" type="ORF">ENJ46_05460</name>
</gene>
<dbReference type="Proteomes" id="UP000886042">
    <property type="component" value="Unassembled WGS sequence"/>
</dbReference>
<dbReference type="InterPro" id="IPR011322">
    <property type="entry name" value="N-reg_PII-like_a/b"/>
</dbReference>
<organism evidence="2 3">
    <name type="scientific">Hellea balneolensis</name>
    <dbReference type="NCBI Taxonomy" id="287478"/>
    <lineage>
        <taxon>Bacteria</taxon>
        <taxon>Pseudomonadati</taxon>
        <taxon>Pseudomonadota</taxon>
        <taxon>Alphaproteobacteria</taxon>
        <taxon>Maricaulales</taxon>
        <taxon>Robiginitomaculaceae</taxon>
        <taxon>Hellea</taxon>
    </lineage>
</organism>
<dbReference type="SUPFAM" id="SSF54913">
    <property type="entry name" value="GlnB-like"/>
    <property type="match status" value="1"/>
</dbReference>
<comment type="caution">
    <text evidence="2">The sequence shown here is derived from an EMBL/GenBank/DDBJ whole genome shotgun (WGS) entry which is preliminary data.</text>
</comment>
<evidence type="ECO:0000313" key="3">
    <source>
        <dbReference type="Proteomes" id="UP000886042"/>
    </source>
</evidence>
<dbReference type="PRINTS" id="PR00340">
    <property type="entry name" value="PIIGLNB"/>
</dbReference>
<accession>A0A7C3G5T0</accession>
<dbReference type="EMBL" id="DRMN01000355">
    <property type="protein sequence ID" value="HFB55353.1"/>
    <property type="molecule type" value="Genomic_DNA"/>
</dbReference>
<dbReference type="GO" id="GO:0030234">
    <property type="term" value="F:enzyme regulator activity"/>
    <property type="evidence" value="ECO:0007669"/>
    <property type="project" value="InterPro"/>
</dbReference>
<dbReference type="InterPro" id="IPR002187">
    <property type="entry name" value="N-reg_PII"/>
</dbReference>
<dbReference type="AlphaFoldDB" id="A0A7C3G5T0"/>
<sequence length="102" mass="11181">MKEVKAYIHANRAADVVRTLRKAGFTSLMVVDVKGTFEALDAGEQEYSTELGVRVITEVKLELVCKAGQLADVVKLIKDNAKTGMDRSGAIYVSDIVAYHHI</sequence>
<reference evidence="2" key="1">
    <citation type="journal article" date="2020" name="mSystems">
        <title>Genome- and Community-Level Interaction Insights into Carbon Utilization and Element Cycling Functions of Hydrothermarchaeota in Hydrothermal Sediment.</title>
        <authorList>
            <person name="Zhou Z."/>
            <person name="Liu Y."/>
            <person name="Xu W."/>
            <person name="Pan J."/>
            <person name="Luo Z.H."/>
            <person name="Li M."/>
        </authorList>
    </citation>
    <scope>NUCLEOTIDE SEQUENCE [LARGE SCALE GENOMIC DNA]</scope>
    <source>
        <strain evidence="2">HyVt-489</strain>
    </source>
</reference>
<evidence type="ECO:0000313" key="2">
    <source>
        <dbReference type="EMBL" id="HFB55353.1"/>
    </source>
</evidence>
<dbReference type="InterPro" id="IPR015867">
    <property type="entry name" value="N-reg_PII/ATP_PRibTrfase_C"/>
</dbReference>
<dbReference type="Pfam" id="PF00543">
    <property type="entry name" value="P-II"/>
    <property type="match status" value="1"/>
</dbReference>
<protein>
    <recommendedName>
        <fullName evidence="1">Nitrogen regulatory protein P-II</fullName>
    </recommendedName>
</protein>
<evidence type="ECO:0000256" key="1">
    <source>
        <dbReference type="ARBA" id="ARBA00015681"/>
    </source>
</evidence>
<dbReference type="Gene3D" id="3.30.70.120">
    <property type="match status" value="1"/>
</dbReference>
<dbReference type="PROSITE" id="PS51343">
    <property type="entry name" value="PII_GLNB_DOM"/>
    <property type="match status" value="1"/>
</dbReference>
<name>A0A7C3G5T0_9PROT</name>
<dbReference type="SMART" id="SM00938">
    <property type="entry name" value="P-II"/>
    <property type="match status" value="1"/>
</dbReference>
<proteinExistence type="predicted"/>
<dbReference type="GO" id="GO:0006808">
    <property type="term" value="P:regulation of nitrogen utilization"/>
    <property type="evidence" value="ECO:0007669"/>
    <property type="project" value="InterPro"/>
</dbReference>